<evidence type="ECO:0000256" key="6">
    <source>
        <dbReference type="RuleBase" id="RU000492"/>
    </source>
</evidence>
<dbReference type="GO" id="GO:0003724">
    <property type="term" value="F:RNA helicase activity"/>
    <property type="evidence" value="ECO:0007669"/>
    <property type="project" value="UniProtKB-EC"/>
</dbReference>
<dbReference type="InterPro" id="IPR000629">
    <property type="entry name" value="RNA-helicase_DEAD-box_CS"/>
</dbReference>
<comment type="caution">
    <text evidence="11">The sequence shown here is derived from an EMBL/GenBank/DDBJ whole genome shotgun (WGS) entry which is preliminary data.</text>
</comment>
<dbReference type="PATRIC" id="fig|1705564.3.peg.1298"/>
<evidence type="ECO:0000256" key="4">
    <source>
        <dbReference type="ARBA" id="ARBA00022840"/>
    </source>
</evidence>
<dbReference type="PROSITE" id="PS51195">
    <property type="entry name" value="Q_MOTIF"/>
    <property type="match status" value="1"/>
</dbReference>
<keyword evidence="2 6" id="KW-0378">Hydrolase</keyword>
<sequence length="409" mass="45906">MNFENLGLSNQLLIAIKRLGFTTPTQIQEMSIPDIMAGKDIIGESSTGSGKTLAFGCGIIEQVKPKCGLQALVLTPTRELAEQVRESIHTLSSQSNLKIVSVYGGVSINRQIKDIPKAEVVIATPGRLLDHLERGTINLSKVKILVLDEADRMLDMGFLDDVEQIIEECPTDRQTLFFSATISKEIKRLANKYMIKPTSVSAEKMVDPEKLKQVYYEIPRNMKLSLLIHLLRNEDSDLAMIFCNTRNTTDYVVKNLRANNIKAIAIHGGLTQNKRAKSIKLFNEAKAGVLVCTDVAARGLHIDNVSHIYNYDISNDSNDYVHRIGRTARAGESGKVINLLTDRDEENFSKILYSYPSFTIENVERPYLKKIMPIIDGNDRQSQGKRKQSSGDRRHSSRRNKSRSFHKGN</sequence>
<dbReference type="GO" id="GO:0005829">
    <property type="term" value="C:cytosol"/>
    <property type="evidence" value="ECO:0007669"/>
    <property type="project" value="TreeGrafter"/>
</dbReference>
<dbReference type="Pfam" id="PF00271">
    <property type="entry name" value="Helicase_C"/>
    <property type="match status" value="1"/>
</dbReference>
<dbReference type="EC" id="3.6.4.13" evidence="11"/>
<dbReference type="AlphaFoldDB" id="A0A150IZR5"/>
<feature type="domain" description="DEAD-box RNA helicase Q" evidence="10">
    <location>
        <begin position="1"/>
        <end position="29"/>
    </location>
</feature>
<dbReference type="PROSITE" id="PS51192">
    <property type="entry name" value="HELICASE_ATP_BIND_1"/>
    <property type="match status" value="1"/>
</dbReference>
<gene>
    <name evidence="11" type="ORF">AMQ74_01245</name>
</gene>
<accession>A0A150IZR5</accession>
<dbReference type="InterPro" id="IPR014001">
    <property type="entry name" value="Helicase_ATP-bd"/>
</dbReference>
<dbReference type="Pfam" id="PF00270">
    <property type="entry name" value="DEAD"/>
    <property type="match status" value="1"/>
</dbReference>
<dbReference type="CDD" id="cd00268">
    <property type="entry name" value="DEADc"/>
    <property type="match status" value="1"/>
</dbReference>
<dbReference type="InterPro" id="IPR050079">
    <property type="entry name" value="DEAD_box_RNA_helicase"/>
</dbReference>
<evidence type="ECO:0000313" key="11">
    <source>
        <dbReference type="EMBL" id="KYC50477.1"/>
    </source>
</evidence>
<name>A0A150IZR5_9EURY</name>
<dbReference type="CDD" id="cd18787">
    <property type="entry name" value="SF2_C_DEAD"/>
    <property type="match status" value="1"/>
</dbReference>
<feature type="short sequence motif" description="Q motif" evidence="5">
    <location>
        <begin position="1"/>
        <end position="29"/>
    </location>
</feature>
<feature type="domain" description="Helicase ATP-binding" evidence="8">
    <location>
        <begin position="32"/>
        <end position="200"/>
    </location>
</feature>
<dbReference type="Gene3D" id="3.40.50.300">
    <property type="entry name" value="P-loop containing nucleotide triphosphate hydrolases"/>
    <property type="match status" value="2"/>
</dbReference>
<dbReference type="SMART" id="SM00490">
    <property type="entry name" value="HELICc"/>
    <property type="match status" value="1"/>
</dbReference>
<dbReference type="GO" id="GO:0016787">
    <property type="term" value="F:hydrolase activity"/>
    <property type="evidence" value="ECO:0007669"/>
    <property type="project" value="UniProtKB-KW"/>
</dbReference>
<keyword evidence="1 6" id="KW-0547">Nucleotide-binding</keyword>
<evidence type="ECO:0000256" key="3">
    <source>
        <dbReference type="ARBA" id="ARBA00022806"/>
    </source>
</evidence>
<dbReference type="PANTHER" id="PTHR47959">
    <property type="entry name" value="ATP-DEPENDENT RNA HELICASE RHLE-RELATED"/>
    <property type="match status" value="1"/>
</dbReference>
<organism evidence="11 12">
    <name type="scientific">Candidatus Methanofastidiosum methylothiophilum</name>
    <dbReference type="NCBI Taxonomy" id="1705564"/>
    <lineage>
        <taxon>Archaea</taxon>
        <taxon>Methanobacteriati</taxon>
        <taxon>Methanobacteriota</taxon>
        <taxon>Stenosarchaea group</taxon>
        <taxon>Candidatus Methanofastidiosia</taxon>
        <taxon>Candidatus Methanofastidiosales</taxon>
        <taxon>Candidatus Methanofastidiosaceae</taxon>
        <taxon>Candidatus Methanofastidiosum</taxon>
    </lineage>
</organism>
<dbReference type="GO" id="GO:0140097">
    <property type="term" value="F:catalytic activity, acting on DNA"/>
    <property type="evidence" value="ECO:0007669"/>
    <property type="project" value="UniProtKB-ARBA"/>
</dbReference>
<evidence type="ECO:0000256" key="1">
    <source>
        <dbReference type="ARBA" id="ARBA00022741"/>
    </source>
</evidence>
<dbReference type="GO" id="GO:0003676">
    <property type="term" value="F:nucleic acid binding"/>
    <property type="evidence" value="ECO:0007669"/>
    <property type="project" value="InterPro"/>
</dbReference>
<evidence type="ECO:0000256" key="5">
    <source>
        <dbReference type="PROSITE-ProRule" id="PRU00552"/>
    </source>
</evidence>
<evidence type="ECO:0000313" key="12">
    <source>
        <dbReference type="Proteomes" id="UP000075578"/>
    </source>
</evidence>
<dbReference type="InterPro" id="IPR001650">
    <property type="entry name" value="Helicase_C-like"/>
</dbReference>
<evidence type="ECO:0000259" key="8">
    <source>
        <dbReference type="PROSITE" id="PS51192"/>
    </source>
</evidence>
<reference evidence="11 12" key="1">
    <citation type="journal article" date="2016" name="ISME J.">
        <title>Chasing the elusive Euryarchaeota class WSA2: genomes reveal a uniquely fastidious methyl-reducing methanogen.</title>
        <authorList>
            <person name="Nobu M.K."/>
            <person name="Narihiro T."/>
            <person name="Kuroda K."/>
            <person name="Mei R."/>
            <person name="Liu W.T."/>
        </authorList>
    </citation>
    <scope>NUCLEOTIDE SEQUENCE [LARGE SCALE GENOMIC DNA]</scope>
    <source>
        <strain evidence="11">U1lsi0528_Bin089</strain>
    </source>
</reference>
<evidence type="ECO:0000259" key="10">
    <source>
        <dbReference type="PROSITE" id="PS51195"/>
    </source>
</evidence>
<protein>
    <submittedName>
        <fullName evidence="11">Putative ATP-dependent RNA helicase</fullName>
        <ecNumber evidence="11">3.6.4.13</ecNumber>
    </submittedName>
</protein>
<keyword evidence="3 6" id="KW-0347">Helicase</keyword>
<dbReference type="PROSITE" id="PS51194">
    <property type="entry name" value="HELICASE_CTER"/>
    <property type="match status" value="1"/>
</dbReference>
<dbReference type="InterPro" id="IPR027417">
    <property type="entry name" value="P-loop_NTPase"/>
</dbReference>
<dbReference type="SMART" id="SM00487">
    <property type="entry name" value="DEXDc"/>
    <property type="match status" value="1"/>
</dbReference>
<evidence type="ECO:0000256" key="2">
    <source>
        <dbReference type="ARBA" id="ARBA00022801"/>
    </source>
</evidence>
<dbReference type="EMBL" id="LNGD01000080">
    <property type="protein sequence ID" value="KYC50477.1"/>
    <property type="molecule type" value="Genomic_DNA"/>
</dbReference>
<comment type="similarity">
    <text evidence="6">Belongs to the DEAD box helicase family.</text>
</comment>
<keyword evidence="4 6" id="KW-0067">ATP-binding</keyword>
<dbReference type="PANTHER" id="PTHR47959:SF1">
    <property type="entry name" value="ATP-DEPENDENT RNA HELICASE DBPA"/>
    <property type="match status" value="1"/>
</dbReference>
<feature type="compositionally biased region" description="Basic residues" evidence="7">
    <location>
        <begin position="395"/>
        <end position="409"/>
    </location>
</feature>
<dbReference type="GO" id="GO:0005524">
    <property type="term" value="F:ATP binding"/>
    <property type="evidence" value="ECO:0007669"/>
    <property type="project" value="UniProtKB-KW"/>
</dbReference>
<feature type="region of interest" description="Disordered" evidence="7">
    <location>
        <begin position="374"/>
        <end position="409"/>
    </location>
</feature>
<dbReference type="PROSITE" id="PS00039">
    <property type="entry name" value="DEAD_ATP_HELICASE"/>
    <property type="match status" value="1"/>
</dbReference>
<dbReference type="SUPFAM" id="SSF52540">
    <property type="entry name" value="P-loop containing nucleoside triphosphate hydrolases"/>
    <property type="match status" value="1"/>
</dbReference>
<feature type="domain" description="Helicase C-terminal" evidence="9">
    <location>
        <begin position="210"/>
        <end position="371"/>
    </location>
</feature>
<evidence type="ECO:0000256" key="7">
    <source>
        <dbReference type="SAM" id="MobiDB-lite"/>
    </source>
</evidence>
<dbReference type="InterPro" id="IPR011545">
    <property type="entry name" value="DEAD/DEAH_box_helicase_dom"/>
</dbReference>
<proteinExistence type="inferred from homology"/>
<dbReference type="InterPro" id="IPR014014">
    <property type="entry name" value="RNA_helicase_DEAD_Q_motif"/>
</dbReference>
<evidence type="ECO:0000259" key="9">
    <source>
        <dbReference type="PROSITE" id="PS51194"/>
    </source>
</evidence>
<dbReference type="Proteomes" id="UP000075578">
    <property type="component" value="Unassembled WGS sequence"/>
</dbReference>
<dbReference type="InterPro" id="IPR044742">
    <property type="entry name" value="DEAD/DEAH_RhlB"/>
</dbReference>